<feature type="transmembrane region" description="Helical" evidence="1">
    <location>
        <begin position="326"/>
        <end position="345"/>
    </location>
</feature>
<dbReference type="AlphaFoldDB" id="A0AAW9QGL8"/>
<evidence type="ECO:0008006" key="4">
    <source>
        <dbReference type="Google" id="ProtNLM"/>
    </source>
</evidence>
<evidence type="ECO:0000256" key="1">
    <source>
        <dbReference type="SAM" id="Phobius"/>
    </source>
</evidence>
<evidence type="ECO:0000313" key="2">
    <source>
        <dbReference type="EMBL" id="MEF7614537.1"/>
    </source>
</evidence>
<name>A0AAW9QGL8_9BURK</name>
<feature type="transmembrane region" description="Helical" evidence="1">
    <location>
        <begin position="20"/>
        <end position="36"/>
    </location>
</feature>
<feature type="transmembrane region" description="Helical" evidence="1">
    <location>
        <begin position="100"/>
        <end position="122"/>
    </location>
</feature>
<feature type="transmembrane region" description="Helical" evidence="1">
    <location>
        <begin position="236"/>
        <end position="259"/>
    </location>
</feature>
<feature type="transmembrane region" description="Helical" evidence="1">
    <location>
        <begin position="142"/>
        <end position="164"/>
    </location>
</feature>
<feature type="transmembrane region" description="Helical" evidence="1">
    <location>
        <begin position="201"/>
        <end position="224"/>
    </location>
</feature>
<dbReference type="Proteomes" id="UP001336250">
    <property type="component" value="Unassembled WGS sequence"/>
</dbReference>
<proteinExistence type="predicted"/>
<accession>A0AAW9QGL8</accession>
<feature type="transmembrane region" description="Helical" evidence="1">
    <location>
        <begin position="303"/>
        <end position="320"/>
    </location>
</feature>
<feature type="transmembrane region" description="Helical" evidence="1">
    <location>
        <begin position="399"/>
        <end position="419"/>
    </location>
</feature>
<dbReference type="RefSeq" id="WP_332289540.1">
    <property type="nucleotide sequence ID" value="NZ_JAZIBG010000026.1"/>
</dbReference>
<feature type="transmembrane region" description="Helical" evidence="1">
    <location>
        <begin position="271"/>
        <end position="291"/>
    </location>
</feature>
<feature type="transmembrane region" description="Helical" evidence="1">
    <location>
        <begin position="69"/>
        <end position="88"/>
    </location>
</feature>
<keyword evidence="1" id="KW-0472">Membrane</keyword>
<keyword evidence="1" id="KW-1133">Transmembrane helix</keyword>
<gene>
    <name evidence="2" type="ORF">V4F39_11515</name>
</gene>
<dbReference type="EMBL" id="JAZIBG010000026">
    <property type="protein sequence ID" value="MEF7614537.1"/>
    <property type="molecule type" value="Genomic_DNA"/>
</dbReference>
<comment type="caution">
    <text evidence="2">The sequence shown here is derived from an EMBL/GenBank/DDBJ whole genome shotgun (WGS) entry which is preliminary data.</text>
</comment>
<feature type="transmembrane region" description="Helical" evidence="1">
    <location>
        <begin position="431"/>
        <end position="451"/>
    </location>
</feature>
<sequence length="560" mass="60051">MNIPTPALVAQRAAQPLPRWALWLFCAAYLLPGVVGRDPWKNADVTAFGIMAAMAEGRTSWLTPTLGGIPLDTALLPHWLGAAFIALLTPWIDAPMAARIPFVLLLAATLSLTWYATFQLARTEAAQPVAFAFGGEANTVDYARALADGAMLALMATLGALQLGHETTPELAQLASVALALWALAAAPFRGLRPRLAILGALPLLAASGAPSMAVGLGVLGTLICKRSTFDAVRRFVPWVAAATAASMLVGATVHSWAWRIDADAFREAPRIGRLLLWFLWPSWLLALWTLLRWRHHLQNRHIAIPLSAAGFAVVASIAMGGSDRALMLGLPGFAVLAAFALPTLKRGTSAAVDWFSVFFFSACAIGAWVIYAAVQVGIPAKTASNIAKLAPGFEATFSPVSLAFAVAGSVVWIALVRWRTGRHRHALWKSLVLPAGGVALCWLLLMTLWLPLLDYARSYRPWTDRVARHVPAGACIAARGVPMSAVAALEYFGRWRVEASSRSTLPEATAGCDFLLVAEARNKPVPAPAGWVYIARENRPTDRDEVTAIYRRGQAAGAR</sequence>
<organism evidence="2 3">
    <name type="scientific">Aquincola agrisoli</name>
    <dbReference type="NCBI Taxonomy" id="3119538"/>
    <lineage>
        <taxon>Bacteria</taxon>
        <taxon>Pseudomonadati</taxon>
        <taxon>Pseudomonadota</taxon>
        <taxon>Betaproteobacteria</taxon>
        <taxon>Burkholderiales</taxon>
        <taxon>Sphaerotilaceae</taxon>
        <taxon>Aquincola</taxon>
    </lineage>
</organism>
<protein>
    <recommendedName>
        <fullName evidence="4">4-amino-4-deoxy-L-arabinose transferase-like glycosyltransferase</fullName>
    </recommendedName>
</protein>
<keyword evidence="3" id="KW-1185">Reference proteome</keyword>
<evidence type="ECO:0000313" key="3">
    <source>
        <dbReference type="Proteomes" id="UP001336250"/>
    </source>
</evidence>
<feature type="transmembrane region" description="Helical" evidence="1">
    <location>
        <begin position="171"/>
        <end position="189"/>
    </location>
</feature>
<reference evidence="2 3" key="1">
    <citation type="submission" date="2024-02" db="EMBL/GenBank/DDBJ databases">
        <title>Genome sequence of Aquincola sp. MAHUQ-54.</title>
        <authorList>
            <person name="Huq M.A."/>
        </authorList>
    </citation>
    <scope>NUCLEOTIDE SEQUENCE [LARGE SCALE GENOMIC DNA]</scope>
    <source>
        <strain evidence="2 3">MAHUQ-54</strain>
    </source>
</reference>
<keyword evidence="1" id="KW-0812">Transmembrane</keyword>
<feature type="transmembrane region" description="Helical" evidence="1">
    <location>
        <begin position="357"/>
        <end position="379"/>
    </location>
</feature>